<dbReference type="EMBL" id="GIFC01010449">
    <property type="protein sequence ID" value="MXU92532.1"/>
    <property type="molecule type" value="Transcribed_RNA"/>
</dbReference>
<evidence type="ECO:0000313" key="1">
    <source>
        <dbReference type="EMBL" id="MXU92532.1"/>
    </source>
</evidence>
<sequence length="134" mass="14951">MAPVSSFVFVRNICMLLQRCVCRGTLRAVATHLPYTAAGLFCAIFRIYGAGQKCRPYVFVPVSGVPRRLQTRRIRKRRDPVLKLTESLCHVVFGTVELKGSMWPQLVACLLSEHSSRFSSVDIGILGAPNSRKL</sequence>
<accession>A0A6B0US63</accession>
<protein>
    <submittedName>
        <fullName evidence="1">Uncharacterized protein</fullName>
    </submittedName>
</protein>
<reference evidence="1" key="1">
    <citation type="submission" date="2019-12" db="EMBL/GenBank/DDBJ databases">
        <title>An insight into the sialome of adult female Ixodes ricinus ticks feeding for 6 days.</title>
        <authorList>
            <person name="Perner J."/>
            <person name="Ribeiro J.M.C."/>
        </authorList>
    </citation>
    <scope>NUCLEOTIDE SEQUENCE</scope>
    <source>
        <strain evidence="1">Semi-engorged</strain>
        <tissue evidence="1">Salivary glands</tissue>
    </source>
</reference>
<organism evidence="1">
    <name type="scientific">Ixodes ricinus</name>
    <name type="common">Common tick</name>
    <name type="synonym">Acarus ricinus</name>
    <dbReference type="NCBI Taxonomy" id="34613"/>
    <lineage>
        <taxon>Eukaryota</taxon>
        <taxon>Metazoa</taxon>
        <taxon>Ecdysozoa</taxon>
        <taxon>Arthropoda</taxon>
        <taxon>Chelicerata</taxon>
        <taxon>Arachnida</taxon>
        <taxon>Acari</taxon>
        <taxon>Parasitiformes</taxon>
        <taxon>Ixodida</taxon>
        <taxon>Ixodoidea</taxon>
        <taxon>Ixodidae</taxon>
        <taxon>Ixodinae</taxon>
        <taxon>Ixodes</taxon>
    </lineage>
</organism>
<name>A0A6B0US63_IXORI</name>
<proteinExistence type="predicted"/>
<dbReference type="AlphaFoldDB" id="A0A6B0US63"/>